<reference evidence="9 10" key="1">
    <citation type="submission" date="2018-02" db="EMBL/GenBank/DDBJ databases">
        <title>Genome sequence of the basidiomycete white-rot fungus Phlebia centrifuga.</title>
        <authorList>
            <person name="Granchi Z."/>
            <person name="Peng M."/>
            <person name="de Vries R.P."/>
            <person name="Hilden K."/>
            <person name="Makela M.R."/>
            <person name="Grigoriev I."/>
            <person name="Riley R."/>
        </authorList>
    </citation>
    <scope>NUCLEOTIDE SEQUENCE [LARGE SCALE GENOMIC DNA]</scope>
    <source>
        <strain evidence="9 10">FBCC195</strain>
    </source>
</reference>
<dbReference type="Gene3D" id="3.30.460.10">
    <property type="entry name" value="Beta Polymerase, domain 2"/>
    <property type="match status" value="1"/>
</dbReference>
<evidence type="ECO:0000259" key="7">
    <source>
        <dbReference type="Pfam" id="PF01743"/>
    </source>
</evidence>
<dbReference type="GO" id="GO:0003723">
    <property type="term" value="F:RNA binding"/>
    <property type="evidence" value="ECO:0007669"/>
    <property type="project" value="UniProtKB-KW"/>
</dbReference>
<evidence type="ECO:0000313" key="10">
    <source>
        <dbReference type="Proteomes" id="UP000186601"/>
    </source>
</evidence>
<feature type="region of interest" description="Disordered" evidence="6">
    <location>
        <begin position="500"/>
        <end position="520"/>
    </location>
</feature>
<dbReference type="OrthoDB" id="445712at2759"/>
<dbReference type="SUPFAM" id="SSF81301">
    <property type="entry name" value="Nucleotidyltransferase"/>
    <property type="match status" value="1"/>
</dbReference>
<evidence type="ECO:0000256" key="3">
    <source>
        <dbReference type="ARBA" id="ARBA00022741"/>
    </source>
</evidence>
<dbReference type="GO" id="GO:0052927">
    <property type="term" value="F:CC tRNA cytidylyltransferase activity"/>
    <property type="evidence" value="ECO:0007669"/>
    <property type="project" value="TreeGrafter"/>
</dbReference>
<evidence type="ECO:0000256" key="5">
    <source>
        <dbReference type="RuleBase" id="RU003953"/>
    </source>
</evidence>
<name>A0A2R6S4G0_9APHY</name>
<dbReference type="Gene3D" id="1.10.3090.10">
    <property type="entry name" value="cca-adding enzyme, domain 2"/>
    <property type="match status" value="1"/>
</dbReference>
<dbReference type="STRING" id="98765.A0A2R6S4G0"/>
<evidence type="ECO:0000313" key="9">
    <source>
        <dbReference type="EMBL" id="PSS37180.1"/>
    </source>
</evidence>
<evidence type="ECO:0000256" key="2">
    <source>
        <dbReference type="ARBA" id="ARBA00022679"/>
    </source>
</evidence>
<comment type="similarity">
    <text evidence="1 5">Belongs to the tRNA nucleotidyltransferase/poly(A) polymerase family.</text>
</comment>
<sequence>MERIPIPKKMEIHLTDSENEICTLLDGCTKWMKEEKGVETSCRIAGGWVRDKASIQLLGSDSNDIDVALTDMMGLPFAEQFQQYCNDVKGLPVEKVAKIEKNPARSKHLETAKTTVLGVELDFVNLRSEEYAEDSRIPTQVEFGTPLQDAIRRDITINALFYNVHSRSVEDHTEKGLEDLINGTIRTPLPPRETFMDDPLRVIRCIRFASRFGFSFVEELQTAARDPEIQLALRTKISRERVGEELDKMMKGRDPLRAIQLIDELSLYTSIFHVPDDAAPAFSAPIASPHVGLAAASILHILTNPSSVPDLCLPSLHPLLSSSVVHDQTTLRRLYLAAALTPYRSVTYTHKNRIHLAVEAAIRDGVKLGIQNHYLDGIPALFQAADLLETPRIGGERERQTMAEEASKRIGLYNRFMSRAEELALPDTVDAKPILDGREVVRILGASKPGPWTGHVLSRVVEWQLDQPAGTKTQCEEWLKAEHVAGRVNFEVTPAFQVKRGRRDSQGSNMKKVKTDDSDH</sequence>
<dbReference type="Pfam" id="PF01743">
    <property type="entry name" value="PolyA_pol"/>
    <property type="match status" value="1"/>
</dbReference>
<evidence type="ECO:0008006" key="11">
    <source>
        <dbReference type="Google" id="ProtNLM"/>
    </source>
</evidence>
<keyword evidence="3" id="KW-0547">Nucleotide-binding</keyword>
<dbReference type="InterPro" id="IPR043519">
    <property type="entry name" value="NT_sf"/>
</dbReference>
<dbReference type="GO" id="GO:0052929">
    <property type="term" value="F:ATP:3'-cytidine-cytidine-tRNA adenylyltransferase activity"/>
    <property type="evidence" value="ECO:0007669"/>
    <property type="project" value="TreeGrafter"/>
</dbReference>
<evidence type="ECO:0000256" key="4">
    <source>
        <dbReference type="ARBA" id="ARBA00022884"/>
    </source>
</evidence>
<accession>A0A2R6S4G0</accession>
<dbReference type="SUPFAM" id="SSF81891">
    <property type="entry name" value="Poly A polymerase C-terminal region-like"/>
    <property type="match status" value="1"/>
</dbReference>
<dbReference type="GO" id="GO:0001680">
    <property type="term" value="P:tRNA 3'-terminal CCA addition"/>
    <property type="evidence" value="ECO:0007669"/>
    <property type="project" value="UniProtKB-ARBA"/>
</dbReference>
<comment type="caution">
    <text evidence="9">The sequence shown here is derived from an EMBL/GenBank/DDBJ whole genome shotgun (WGS) entry which is preliminary data.</text>
</comment>
<dbReference type="Proteomes" id="UP000186601">
    <property type="component" value="Unassembled WGS sequence"/>
</dbReference>
<proteinExistence type="inferred from homology"/>
<dbReference type="EMBL" id="MLYV02000081">
    <property type="protein sequence ID" value="PSS37180.1"/>
    <property type="molecule type" value="Genomic_DNA"/>
</dbReference>
<feature type="domain" description="Poly A polymerase head" evidence="7">
    <location>
        <begin position="42"/>
        <end position="186"/>
    </location>
</feature>
<keyword evidence="10" id="KW-1185">Reference proteome</keyword>
<dbReference type="Pfam" id="PF12627">
    <property type="entry name" value="PolyA_pol_RNAbd"/>
    <property type="match status" value="1"/>
</dbReference>
<dbReference type="InterPro" id="IPR002646">
    <property type="entry name" value="PolA_pol_head_dom"/>
</dbReference>
<evidence type="ECO:0000256" key="1">
    <source>
        <dbReference type="ARBA" id="ARBA00007265"/>
    </source>
</evidence>
<feature type="domain" description="tRNA nucleotidyltransferase/poly(A) polymerase RNA and SrmB- binding" evidence="8">
    <location>
        <begin position="235"/>
        <end position="272"/>
    </location>
</feature>
<evidence type="ECO:0000259" key="8">
    <source>
        <dbReference type="Pfam" id="PF12627"/>
    </source>
</evidence>
<dbReference type="InterPro" id="IPR032828">
    <property type="entry name" value="PolyA_RNA-bd"/>
</dbReference>
<gene>
    <name evidence="9" type="ORF">PHLCEN_2v1053</name>
</gene>
<dbReference type="PANTHER" id="PTHR13734">
    <property type="entry name" value="TRNA-NUCLEOTIDYLTRANSFERASE"/>
    <property type="match status" value="1"/>
</dbReference>
<dbReference type="PANTHER" id="PTHR13734:SF5">
    <property type="entry name" value="CCA TRNA NUCLEOTIDYLTRANSFERASE, MITOCHONDRIAL"/>
    <property type="match status" value="1"/>
</dbReference>
<organism evidence="9 10">
    <name type="scientific">Hermanssonia centrifuga</name>
    <dbReference type="NCBI Taxonomy" id="98765"/>
    <lineage>
        <taxon>Eukaryota</taxon>
        <taxon>Fungi</taxon>
        <taxon>Dikarya</taxon>
        <taxon>Basidiomycota</taxon>
        <taxon>Agaricomycotina</taxon>
        <taxon>Agaricomycetes</taxon>
        <taxon>Polyporales</taxon>
        <taxon>Meruliaceae</taxon>
        <taxon>Hermanssonia</taxon>
    </lineage>
</organism>
<keyword evidence="4 5" id="KW-0694">RNA-binding</keyword>
<evidence type="ECO:0000256" key="6">
    <source>
        <dbReference type="SAM" id="MobiDB-lite"/>
    </source>
</evidence>
<dbReference type="AlphaFoldDB" id="A0A2R6S4G0"/>
<dbReference type="GO" id="GO:0000166">
    <property type="term" value="F:nucleotide binding"/>
    <property type="evidence" value="ECO:0007669"/>
    <property type="project" value="UniProtKB-KW"/>
</dbReference>
<protein>
    <recommendedName>
        <fullName evidence="11">tRNA nucleotidyltransferase</fullName>
    </recommendedName>
</protein>
<keyword evidence="2 5" id="KW-0808">Transferase</keyword>
<dbReference type="CDD" id="cd05398">
    <property type="entry name" value="NT_ClassII-CCAase"/>
    <property type="match status" value="1"/>
</dbReference>